<dbReference type="PANTHER" id="PTHR43859:SF4">
    <property type="entry name" value="BUTANOATE--COA LIGASE AAE1-RELATED"/>
    <property type="match status" value="1"/>
</dbReference>
<evidence type="ECO:0000259" key="5">
    <source>
        <dbReference type="Pfam" id="PF00501"/>
    </source>
</evidence>
<evidence type="ECO:0000313" key="8">
    <source>
        <dbReference type="Proteomes" id="UP000265354"/>
    </source>
</evidence>
<dbReference type="Pfam" id="PF00501">
    <property type="entry name" value="AMP-binding"/>
    <property type="match status" value="1"/>
</dbReference>
<sequence>MRVPMTIADFLDRATLGFAASPAVVDEPSQPAPPVPVSTYGRLGERVRAWQAGLDALGVGEGERVAVVSHNSARLLELLFAVPMSGRICVPVNFRLKAEEIAYVVRQSGASVLLADPEVRESVEHIEADHRFVLGEQTESELMRFGVEPRPWSQPDEDATATINYTSGTTARPKGVQLTHRNIWVNGLTFGLHTRAWEGDVYMHTLPMFHCNGWGMPFVMAGLGVKQVVLRKVDGAEILRRVDEHGVTLMCGAPAVWNAVLDAAKGRRGGVPGRDRVRIVCAGAPPPSRMVQRVEEELGWEFTQIYGLTETSPLLTFNRARPGDAELPAGERARRLSRAGVPALGVKLRVADSGEVLARSNVVLDGYWEKPEETAAALEDGWFRTGDGGSIDDEDGHLTISDRKKDVIITGGENVSSIEVEDTVFGHPAVAEVAVIGVPDAKWGETVKALVVPAEGAAVSEAEIIAYCKERMAGYKAPTSVEFREAIPRTATGKIQKFRLREPYWAGSDHGVDHGVDRGVDRGNVRP</sequence>
<keyword evidence="2" id="KW-0436">Ligase</keyword>
<evidence type="ECO:0000256" key="4">
    <source>
        <dbReference type="ARBA" id="ARBA00023098"/>
    </source>
</evidence>
<dbReference type="GO" id="GO:0006631">
    <property type="term" value="P:fatty acid metabolic process"/>
    <property type="evidence" value="ECO:0007669"/>
    <property type="project" value="UniProtKB-KW"/>
</dbReference>
<reference evidence="7 8" key="1">
    <citation type="submission" date="2018-07" db="EMBL/GenBank/DDBJ databases">
        <title>Whole Genome Shotgun Sequence of Streptomyces spongiicola strain 531S.</title>
        <authorList>
            <person name="Dohra H."/>
            <person name="Kodani S."/>
        </authorList>
    </citation>
    <scope>NUCLEOTIDE SEQUENCE [LARGE SCALE GENOMIC DNA]</scope>
    <source>
        <strain evidence="7 8">531S</strain>
    </source>
</reference>
<feature type="domain" description="AMP-dependent synthetase/ligase" evidence="5">
    <location>
        <begin position="39"/>
        <end position="368"/>
    </location>
</feature>
<evidence type="ECO:0000256" key="1">
    <source>
        <dbReference type="ARBA" id="ARBA00006432"/>
    </source>
</evidence>
<dbReference type="InterPro" id="IPR000873">
    <property type="entry name" value="AMP-dep_synth/lig_dom"/>
</dbReference>
<evidence type="ECO:0000313" key="7">
    <source>
        <dbReference type="EMBL" id="GBP99063.1"/>
    </source>
</evidence>
<dbReference type="InterPro" id="IPR025110">
    <property type="entry name" value="AMP-bd_C"/>
</dbReference>
<dbReference type="Gene3D" id="3.30.300.30">
    <property type="match status" value="1"/>
</dbReference>
<comment type="caution">
    <text evidence="7">The sequence shown here is derived from an EMBL/GenBank/DDBJ whole genome shotgun (WGS) entry which is preliminary data.</text>
</comment>
<comment type="similarity">
    <text evidence="1">Belongs to the ATP-dependent AMP-binding enzyme family.</text>
</comment>
<accession>A0A388SSG4</accession>
<dbReference type="EMBL" id="BGZL01000001">
    <property type="protein sequence ID" value="GBP99063.1"/>
    <property type="molecule type" value="Genomic_DNA"/>
</dbReference>
<keyword evidence="3" id="KW-0276">Fatty acid metabolism</keyword>
<keyword evidence="4" id="KW-0443">Lipid metabolism</keyword>
<dbReference type="GO" id="GO:0016874">
    <property type="term" value="F:ligase activity"/>
    <property type="evidence" value="ECO:0007669"/>
    <property type="project" value="UniProtKB-KW"/>
</dbReference>
<dbReference type="InterPro" id="IPR045851">
    <property type="entry name" value="AMP-bd_C_sf"/>
</dbReference>
<dbReference type="Pfam" id="PF13193">
    <property type="entry name" value="AMP-binding_C"/>
    <property type="match status" value="1"/>
</dbReference>
<dbReference type="Gene3D" id="3.40.50.12780">
    <property type="entry name" value="N-terminal domain of ligase-like"/>
    <property type="match status" value="1"/>
</dbReference>
<dbReference type="PANTHER" id="PTHR43859">
    <property type="entry name" value="ACYL-ACTIVATING ENZYME"/>
    <property type="match status" value="1"/>
</dbReference>
<evidence type="ECO:0000256" key="3">
    <source>
        <dbReference type="ARBA" id="ARBA00022832"/>
    </source>
</evidence>
<name>A0A388SSG4_9ACTN</name>
<dbReference type="InterPro" id="IPR042099">
    <property type="entry name" value="ANL_N_sf"/>
</dbReference>
<dbReference type="SUPFAM" id="SSF56801">
    <property type="entry name" value="Acetyl-CoA synthetase-like"/>
    <property type="match status" value="1"/>
</dbReference>
<protein>
    <submittedName>
        <fullName evidence="7">AMP-dependent synthetase</fullName>
    </submittedName>
</protein>
<evidence type="ECO:0000259" key="6">
    <source>
        <dbReference type="Pfam" id="PF13193"/>
    </source>
</evidence>
<evidence type="ECO:0000256" key="2">
    <source>
        <dbReference type="ARBA" id="ARBA00022598"/>
    </source>
</evidence>
<dbReference type="FunFam" id="3.30.300.30:FF:000008">
    <property type="entry name" value="2,3-dihydroxybenzoate-AMP ligase"/>
    <property type="match status" value="1"/>
</dbReference>
<dbReference type="AlphaFoldDB" id="A0A388SSG4"/>
<feature type="domain" description="AMP-binding enzyme C-terminal" evidence="6">
    <location>
        <begin position="419"/>
        <end position="494"/>
    </location>
</feature>
<dbReference type="Proteomes" id="UP000265354">
    <property type="component" value="Unassembled WGS sequence"/>
</dbReference>
<dbReference type="RefSeq" id="WP_116426702.1">
    <property type="nucleotide sequence ID" value="NZ_BGZL01000001.1"/>
</dbReference>
<gene>
    <name evidence="7" type="ORF">SSP531S_04580</name>
</gene>
<proteinExistence type="inferred from homology"/>
<organism evidence="7 8">
    <name type="scientific">Streptomyces spongiicola</name>
    <dbReference type="NCBI Taxonomy" id="1690221"/>
    <lineage>
        <taxon>Bacteria</taxon>
        <taxon>Bacillati</taxon>
        <taxon>Actinomycetota</taxon>
        <taxon>Actinomycetes</taxon>
        <taxon>Kitasatosporales</taxon>
        <taxon>Streptomycetaceae</taxon>
        <taxon>Streptomyces</taxon>
    </lineage>
</organism>